<comment type="caution">
    <text evidence="2">The sequence shown here is derived from an EMBL/GenBank/DDBJ whole genome shotgun (WGS) entry which is preliminary data.</text>
</comment>
<protein>
    <recommendedName>
        <fullName evidence="4">Lysozyme inhibitor LprI N-terminal domain-containing protein</fullName>
    </recommendedName>
</protein>
<sequence>MLRNAIFAALATVAVAFGAAGASAQEQTEADDTMTLVAGTVDCRYQLRPVETAICSTPVLAAMDLQMITLYNVLNALVKPETGMEMAASQQAFLKAREACTGDPECIGQTIAQRIGALDTILKDIASRGPY</sequence>
<organism evidence="2 3">
    <name type="scientific">Microbaculum marinisediminis</name>
    <dbReference type="NCBI Taxonomy" id="2931392"/>
    <lineage>
        <taxon>Bacteria</taxon>
        <taxon>Pseudomonadati</taxon>
        <taxon>Pseudomonadota</taxon>
        <taxon>Alphaproteobacteria</taxon>
        <taxon>Hyphomicrobiales</taxon>
        <taxon>Tepidamorphaceae</taxon>
        <taxon>Microbaculum</taxon>
    </lineage>
</organism>
<proteinExistence type="predicted"/>
<dbReference type="InterPro" id="IPR052755">
    <property type="entry name" value="Lysozyme_Inhibitor_LprI"/>
</dbReference>
<dbReference type="RefSeq" id="WP_261616706.1">
    <property type="nucleotide sequence ID" value="NZ_JALIDZ010000006.1"/>
</dbReference>
<gene>
    <name evidence="2" type="ORF">MUB46_14775</name>
</gene>
<dbReference type="AlphaFoldDB" id="A0AAW5QYS1"/>
<keyword evidence="1" id="KW-0732">Signal</keyword>
<keyword evidence="3" id="KW-1185">Reference proteome</keyword>
<evidence type="ECO:0000313" key="2">
    <source>
        <dbReference type="EMBL" id="MCT8973125.1"/>
    </source>
</evidence>
<dbReference type="Proteomes" id="UP001320898">
    <property type="component" value="Unassembled WGS sequence"/>
</dbReference>
<evidence type="ECO:0008006" key="4">
    <source>
        <dbReference type="Google" id="ProtNLM"/>
    </source>
</evidence>
<reference evidence="2 3" key="1">
    <citation type="submission" date="2022-04" db="EMBL/GenBank/DDBJ databases">
        <authorList>
            <person name="Ye Y.-Q."/>
            <person name="Du Z.-J."/>
        </authorList>
    </citation>
    <scope>NUCLEOTIDE SEQUENCE [LARGE SCALE GENOMIC DNA]</scope>
    <source>
        <strain evidence="2 3">A6E488</strain>
    </source>
</reference>
<name>A0AAW5QYS1_9HYPH</name>
<dbReference type="GO" id="GO:0005576">
    <property type="term" value="C:extracellular region"/>
    <property type="evidence" value="ECO:0007669"/>
    <property type="project" value="TreeGrafter"/>
</dbReference>
<dbReference type="EMBL" id="JALIDZ010000006">
    <property type="protein sequence ID" value="MCT8973125.1"/>
    <property type="molecule type" value="Genomic_DNA"/>
</dbReference>
<evidence type="ECO:0000313" key="3">
    <source>
        <dbReference type="Proteomes" id="UP001320898"/>
    </source>
</evidence>
<evidence type="ECO:0000256" key="1">
    <source>
        <dbReference type="SAM" id="SignalP"/>
    </source>
</evidence>
<feature type="chain" id="PRO_5043319211" description="Lysozyme inhibitor LprI N-terminal domain-containing protein" evidence="1">
    <location>
        <begin position="25"/>
        <end position="131"/>
    </location>
</feature>
<dbReference type="PANTHER" id="PTHR37549:SF1">
    <property type="entry name" value="LIPOPROTEIN LPRI"/>
    <property type="match status" value="1"/>
</dbReference>
<dbReference type="PANTHER" id="PTHR37549">
    <property type="entry name" value="LIPOPROTEIN LPRI"/>
    <property type="match status" value="1"/>
</dbReference>
<accession>A0AAW5QYS1</accession>
<feature type="signal peptide" evidence="1">
    <location>
        <begin position="1"/>
        <end position="24"/>
    </location>
</feature>